<dbReference type="PANTHER" id="PTHR31913:SF0">
    <property type="entry name" value="VACUOLAR IMPORT AND DEGRADATION PROTEIN 27"/>
    <property type="match status" value="1"/>
</dbReference>
<feature type="region of interest" description="Disordered" evidence="1">
    <location>
        <begin position="310"/>
        <end position="329"/>
    </location>
</feature>
<evidence type="ECO:0000259" key="2">
    <source>
        <dbReference type="Pfam" id="PF08553"/>
    </source>
</evidence>
<name>A0A7S3ARA3_9EUKA</name>
<dbReference type="InterPro" id="IPR040458">
    <property type="entry name" value="Vid27"/>
</dbReference>
<sequence>MASTPQILDAGPRGGANTDIMSALSTGAKKKLCFFKGDEGGTPIGAHTVFDFTGEAQSVGMVQTWNQCNEMLLTSSDKRTAVLLMDTETGATKSELSIRRQQKNWNLSIDSIAPMQKFEQYKSSQQYELFGLGDNGKTVFAMNHDSRAGQNVEEFVIRADSHRKYKSGWCFTCHAQTKAGYLALGRDDGAVSLYDAIMKSENASCVLDGCPGPVTSIDVSADGSMIVWTTPEFVFFTSPARDNWEKVQRCQLSAYPLPTCAAPSPVVLTACGPQRVRQLHPFGRQGKRAEKPKILQLSVRPDDRGKLSLVEQEGDETGEPSAPSWTPVKFDATTHKDEDGLIEREIIAYSGSAQVRWNVRQARAAWAALEDDGSAGTLHGVVTTVSGPVFRHMTVKEDMDVVALEGEIVKSLRF</sequence>
<dbReference type="AlphaFoldDB" id="A0A7S3ARA3"/>
<evidence type="ECO:0000313" key="3">
    <source>
        <dbReference type="EMBL" id="CAE0112844.1"/>
    </source>
</evidence>
<dbReference type="Gene3D" id="2.130.10.10">
    <property type="entry name" value="YVTN repeat-like/Quinoprotein amine dehydrogenase"/>
    <property type="match status" value="1"/>
</dbReference>
<protein>
    <recommendedName>
        <fullName evidence="2">Vacuolar import/degradation Vid27 C-terminal domain-containing protein</fullName>
    </recommendedName>
</protein>
<gene>
    <name evidence="3" type="ORF">HERI1096_LOCUS13504</name>
</gene>
<dbReference type="PANTHER" id="PTHR31913">
    <property type="entry name" value="VACUOLAR IMPORT AND DEGRADATION PROTEIN 27"/>
    <property type="match status" value="1"/>
</dbReference>
<proteinExistence type="predicted"/>
<evidence type="ECO:0000256" key="1">
    <source>
        <dbReference type="SAM" id="MobiDB-lite"/>
    </source>
</evidence>
<dbReference type="InterPro" id="IPR013863">
    <property type="entry name" value="VID27_C"/>
</dbReference>
<dbReference type="GO" id="GO:0005634">
    <property type="term" value="C:nucleus"/>
    <property type="evidence" value="ECO:0007669"/>
    <property type="project" value="TreeGrafter"/>
</dbReference>
<reference evidence="3" key="1">
    <citation type="submission" date="2021-01" db="EMBL/GenBank/DDBJ databases">
        <authorList>
            <person name="Corre E."/>
            <person name="Pelletier E."/>
            <person name="Niang G."/>
            <person name="Scheremetjew M."/>
            <person name="Finn R."/>
            <person name="Kale V."/>
            <person name="Holt S."/>
            <person name="Cochrane G."/>
            <person name="Meng A."/>
            <person name="Brown T."/>
            <person name="Cohen L."/>
        </authorList>
    </citation>
    <scope>NUCLEOTIDE SEQUENCE</scope>
    <source>
        <strain evidence="3">CCMP281</strain>
    </source>
</reference>
<feature type="domain" description="Vacuolar import/degradation Vid27 C-terminal" evidence="2">
    <location>
        <begin position="62"/>
        <end position="234"/>
    </location>
</feature>
<accession>A0A7S3ARA3</accession>
<dbReference type="InterPro" id="IPR015943">
    <property type="entry name" value="WD40/YVTN_repeat-like_dom_sf"/>
</dbReference>
<dbReference type="Pfam" id="PF08553">
    <property type="entry name" value="VID27"/>
    <property type="match status" value="1"/>
</dbReference>
<dbReference type="InterPro" id="IPR036322">
    <property type="entry name" value="WD40_repeat_dom_sf"/>
</dbReference>
<dbReference type="SUPFAM" id="SSF50978">
    <property type="entry name" value="WD40 repeat-like"/>
    <property type="match status" value="1"/>
</dbReference>
<dbReference type="EMBL" id="HBHX01024261">
    <property type="protein sequence ID" value="CAE0112844.1"/>
    <property type="molecule type" value="Transcribed_RNA"/>
</dbReference>
<organism evidence="3">
    <name type="scientific">Haptolina ericina</name>
    <dbReference type="NCBI Taxonomy" id="156174"/>
    <lineage>
        <taxon>Eukaryota</taxon>
        <taxon>Haptista</taxon>
        <taxon>Haptophyta</taxon>
        <taxon>Prymnesiophyceae</taxon>
        <taxon>Prymnesiales</taxon>
        <taxon>Prymnesiaceae</taxon>
        <taxon>Haptolina</taxon>
    </lineage>
</organism>
<dbReference type="GO" id="GO:0005737">
    <property type="term" value="C:cytoplasm"/>
    <property type="evidence" value="ECO:0007669"/>
    <property type="project" value="TreeGrafter"/>
</dbReference>